<sequence>MSELSANGAKIFTRLFATDAFVSLRDWISPAIRCEKNAIGIRRIFHIKLVLPITASLPLIRSEYTVCTHETTICMRDNADKPMINGINQSGFRPVRRRSRNIRENTG</sequence>
<comment type="caution">
    <text evidence="1">The sequence shown here is derived from an EMBL/GenBank/DDBJ whole genome shotgun (WGS) entry which is preliminary data.</text>
</comment>
<name>A0A645FM31_9ZZZZ</name>
<organism evidence="1">
    <name type="scientific">bioreactor metagenome</name>
    <dbReference type="NCBI Taxonomy" id="1076179"/>
    <lineage>
        <taxon>unclassified sequences</taxon>
        <taxon>metagenomes</taxon>
        <taxon>ecological metagenomes</taxon>
    </lineage>
</organism>
<dbReference type="AlphaFoldDB" id="A0A645FM31"/>
<dbReference type="EMBL" id="VSSQ01061375">
    <property type="protein sequence ID" value="MPN14716.1"/>
    <property type="molecule type" value="Genomic_DNA"/>
</dbReference>
<gene>
    <name evidence="1" type="ORF">SDC9_162043</name>
</gene>
<accession>A0A645FM31</accession>
<protein>
    <submittedName>
        <fullName evidence="1">Uncharacterized protein</fullName>
    </submittedName>
</protein>
<proteinExistence type="predicted"/>
<evidence type="ECO:0000313" key="1">
    <source>
        <dbReference type="EMBL" id="MPN14716.1"/>
    </source>
</evidence>
<reference evidence="1" key="1">
    <citation type="submission" date="2019-08" db="EMBL/GenBank/DDBJ databases">
        <authorList>
            <person name="Kucharzyk K."/>
            <person name="Murdoch R.W."/>
            <person name="Higgins S."/>
            <person name="Loffler F."/>
        </authorList>
    </citation>
    <scope>NUCLEOTIDE SEQUENCE</scope>
</reference>